<evidence type="ECO:0000256" key="2">
    <source>
        <dbReference type="ARBA" id="ARBA00022723"/>
    </source>
</evidence>
<name>A0A8H6JTQ1_9PEZI</name>
<keyword evidence="3" id="KW-0863">Zinc-finger</keyword>
<dbReference type="GO" id="GO:0008270">
    <property type="term" value="F:zinc ion binding"/>
    <property type="evidence" value="ECO:0007669"/>
    <property type="project" value="UniProtKB-KW"/>
</dbReference>
<gene>
    <name evidence="7" type="ORF">CPLU01_13117</name>
</gene>
<feature type="region of interest" description="Disordered" evidence="6">
    <location>
        <begin position="127"/>
        <end position="153"/>
    </location>
</feature>
<dbReference type="InterPro" id="IPR012337">
    <property type="entry name" value="RNaseH-like_sf"/>
</dbReference>
<keyword evidence="4" id="KW-0862">Zinc</keyword>
<dbReference type="GO" id="GO:0005634">
    <property type="term" value="C:nucleus"/>
    <property type="evidence" value="ECO:0007669"/>
    <property type="project" value="UniProtKB-SubCell"/>
</dbReference>
<accession>A0A8H6JTQ1</accession>
<protein>
    <submittedName>
        <fullName evidence="7">Transposase-like protein</fullName>
    </submittedName>
</protein>
<dbReference type="AlphaFoldDB" id="A0A8H6JTQ1"/>
<dbReference type="Proteomes" id="UP000654918">
    <property type="component" value="Unassembled WGS sequence"/>
</dbReference>
<feature type="non-terminal residue" evidence="7">
    <location>
        <position position="1"/>
    </location>
</feature>
<keyword evidence="5" id="KW-0539">Nucleus</keyword>
<keyword evidence="2" id="KW-0479">Metal-binding</keyword>
<dbReference type="PANTHER" id="PTHR46481:SF10">
    <property type="entry name" value="ZINC FINGER BED DOMAIN-CONTAINING PROTEIN 39"/>
    <property type="match status" value="1"/>
</dbReference>
<keyword evidence="8" id="KW-1185">Reference proteome</keyword>
<dbReference type="EMBL" id="WIGO01000291">
    <property type="protein sequence ID" value="KAF6819174.1"/>
    <property type="molecule type" value="Genomic_DNA"/>
</dbReference>
<dbReference type="SUPFAM" id="SSF53098">
    <property type="entry name" value="Ribonuclease H-like"/>
    <property type="match status" value="1"/>
</dbReference>
<evidence type="ECO:0000313" key="8">
    <source>
        <dbReference type="Proteomes" id="UP000654918"/>
    </source>
</evidence>
<evidence type="ECO:0000256" key="4">
    <source>
        <dbReference type="ARBA" id="ARBA00022833"/>
    </source>
</evidence>
<evidence type="ECO:0000256" key="5">
    <source>
        <dbReference type="ARBA" id="ARBA00023242"/>
    </source>
</evidence>
<comment type="subcellular location">
    <subcellularLocation>
        <location evidence="1">Nucleus</location>
    </subcellularLocation>
</comment>
<sequence>MMTSTILSPTPLATNALQQLRTPTRVTTQVANSLSVVLPSNPSIVDLPTITWHNKRYVVEEQLARKGGRGRKTWIKDHGVFLVELGAEGPTAAYWCCQRCDSKGNPEFFSAAASSSAADHLRRCHQITQSDPSSDDSSLGETLHTSEDGTPTLKRRKISNVPKAKVATVRDLCLSIIITNDLPFDHFRDSFVQQLLRLHSPSLVEQVPWGRTTMMEHLPILFARGQSYVKAELHNALTRIHIGFDLWTSTKNYAYLAVTAHFLNSMGQHQSRLIAFNHMSGDHSGLNISNNLYETLQQWDITGQV</sequence>
<feature type="compositionally biased region" description="Polar residues" evidence="6">
    <location>
        <begin position="127"/>
        <end position="140"/>
    </location>
</feature>
<organism evidence="7 8">
    <name type="scientific">Colletotrichum plurivorum</name>
    <dbReference type="NCBI Taxonomy" id="2175906"/>
    <lineage>
        <taxon>Eukaryota</taxon>
        <taxon>Fungi</taxon>
        <taxon>Dikarya</taxon>
        <taxon>Ascomycota</taxon>
        <taxon>Pezizomycotina</taxon>
        <taxon>Sordariomycetes</taxon>
        <taxon>Hypocreomycetidae</taxon>
        <taxon>Glomerellales</taxon>
        <taxon>Glomerellaceae</taxon>
        <taxon>Colletotrichum</taxon>
        <taxon>Colletotrichum orchidearum species complex</taxon>
    </lineage>
</organism>
<evidence type="ECO:0000256" key="1">
    <source>
        <dbReference type="ARBA" id="ARBA00004123"/>
    </source>
</evidence>
<reference evidence="7" key="1">
    <citation type="journal article" date="2020" name="Phytopathology">
        <title>Genome Sequence Resources of Colletotrichum truncatum, C. plurivorum, C. musicola, and C. sojae: Four Species Pathogenic to Soybean (Glycine max).</title>
        <authorList>
            <person name="Rogerio F."/>
            <person name="Boufleur T.R."/>
            <person name="Ciampi-Guillardi M."/>
            <person name="Sukno S.A."/>
            <person name="Thon M.R."/>
            <person name="Massola Junior N.S."/>
            <person name="Baroncelli R."/>
        </authorList>
    </citation>
    <scope>NUCLEOTIDE SEQUENCE</scope>
    <source>
        <strain evidence="7">LFN00145</strain>
    </source>
</reference>
<dbReference type="InterPro" id="IPR052035">
    <property type="entry name" value="ZnF_BED_domain_contain"/>
</dbReference>
<evidence type="ECO:0000256" key="3">
    <source>
        <dbReference type="ARBA" id="ARBA00022771"/>
    </source>
</evidence>
<evidence type="ECO:0000313" key="7">
    <source>
        <dbReference type="EMBL" id="KAF6819174.1"/>
    </source>
</evidence>
<dbReference type="PANTHER" id="PTHR46481">
    <property type="entry name" value="ZINC FINGER BED DOMAIN-CONTAINING PROTEIN 4"/>
    <property type="match status" value="1"/>
</dbReference>
<comment type="caution">
    <text evidence="7">The sequence shown here is derived from an EMBL/GenBank/DDBJ whole genome shotgun (WGS) entry which is preliminary data.</text>
</comment>
<proteinExistence type="predicted"/>
<evidence type="ECO:0000256" key="6">
    <source>
        <dbReference type="SAM" id="MobiDB-lite"/>
    </source>
</evidence>